<proteinExistence type="predicted"/>
<feature type="chain" id="PRO_5046139437" evidence="1">
    <location>
        <begin position="34"/>
        <end position="238"/>
    </location>
</feature>
<dbReference type="Gene3D" id="3.40.50.1110">
    <property type="entry name" value="SGNH hydrolase"/>
    <property type="match status" value="1"/>
</dbReference>
<keyword evidence="4" id="KW-1185">Reference proteome</keyword>
<organism evidence="3 4">
    <name type="scientific">Allohahella marinimesophila</name>
    <dbReference type="NCBI Taxonomy" id="1054972"/>
    <lineage>
        <taxon>Bacteria</taxon>
        <taxon>Pseudomonadati</taxon>
        <taxon>Pseudomonadota</taxon>
        <taxon>Gammaproteobacteria</taxon>
        <taxon>Oceanospirillales</taxon>
        <taxon>Hahellaceae</taxon>
        <taxon>Allohahella</taxon>
    </lineage>
</organism>
<gene>
    <name evidence="3" type="ORF">GCM10022278_07530</name>
</gene>
<dbReference type="SUPFAM" id="SSF52266">
    <property type="entry name" value="SGNH hydrolase"/>
    <property type="match status" value="1"/>
</dbReference>
<name>A0ABP7NNG5_9GAMM</name>
<evidence type="ECO:0000313" key="3">
    <source>
        <dbReference type="EMBL" id="GAA3950881.1"/>
    </source>
</evidence>
<dbReference type="InterPro" id="IPR036514">
    <property type="entry name" value="SGNH_hydro_sf"/>
</dbReference>
<evidence type="ECO:0000313" key="4">
    <source>
        <dbReference type="Proteomes" id="UP001501337"/>
    </source>
</evidence>
<reference evidence="4" key="1">
    <citation type="journal article" date="2019" name="Int. J. Syst. Evol. Microbiol.">
        <title>The Global Catalogue of Microorganisms (GCM) 10K type strain sequencing project: providing services to taxonomists for standard genome sequencing and annotation.</title>
        <authorList>
            <consortium name="The Broad Institute Genomics Platform"/>
            <consortium name="The Broad Institute Genome Sequencing Center for Infectious Disease"/>
            <person name="Wu L."/>
            <person name="Ma J."/>
        </authorList>
    </citation>
    <scope>NUCLEOTIDE SEQUENCE [LARGE SCALE GENOMIC DNA]</scope>
    <source>
        <strain evidence="4">JCM 17555</strain>
    </source>
</reference>
<dbReference type="PANTHER" id="PTHR30383">
    <property type="entry name" value="THIOESTERASE 1/PROTEASE 1/LYSOPHOSPHOLIPASE L1"/>
    <property type="match status" value="1"/>
</dbReference>
<keyword evidence="1" id="KW-0732">Signal</keyword>
<feature type="domain" description="SGNH hydrolase-type esterase" evidence="2">
    <location>
        <begin position="41"/>
        <end position="211"/>
    </location>
</feature>
<evidence type="ECO:0000259" key="2">
    <source>
        <dbReference type="Pfam" id="PF13472"/>
    </source>
</evidence>
<dbReference type="Pfam" id="PF13472">
    <property type="entry name" value="Lipase_GDSL_2"/>
    <property type="match status" value="1"/>
</dbReference>
<dbReference type="EMBL" id="BAABBO010000001">
    <property type="protein sequence ID" value="GAA3950881.1"/>
    <property type="molecule type" value="Genomic_DNA"/>
</dbReference>
<dbReference type="CDD" id="cd01822">
    <property type="entry name" value="Lysophospholipase_L1_like"/>
    <property type="match status" value="1"/>
</dbReference>
<protein>
    <submittedName>
        <fullName evidence="3">Arylesterase</fullName>
    </submittedName>
</protein>
<feature type="signal peptide" evidence="1">
    <location>
        <begin position="1"/>
        <end position="33"/>
    </location>
</feature>
<dbReference type="Proteomes" id="UP001501337">
    <property type="component" value="Unassembled WGS sequence"/>
</dbReference>
<dbReference type="InterPro" id="IPR013830">
    <property type="entry name" value="SGNH_hydro"/>
</dbReference>
<evidence type="ECO:0000256" key="1">
    <source>
        <dbReference type="SAM" id="SignalP"/>
    </source>
</evidence>
<dbReference type="PANTHER" id="PTHR30383:SF24">
    <property type="entry name" value="THIOESTERASE 1_PROTEASE 1_LYSOPHOSPHOLIPASE L1"/>
    <property type="match status" value="1"/>
</dbReference>
<comment type="caution">
    <text evidence="3">The sequence shown here is derived from an EMBL/GenBank/DDBJ whole genome shotgun (WGS) entry which is preliminary data.</text>
</comment>
<dbReference type="RefSeq" id="WP_344803409.1">
    <property type="nucleotide sequence ID" value="NZ_BAABBO010000001.1"/>
</dbReference>
<sequence length="238" mass="26137">MQYKTSSKQWQTVISAFLFMAIFSLAAAAQASASDPRKILILGDSLSSGYGIDLDQGWVKKLESRIADQQCTDSVTGEDCVPGKWSVVNASISGETIGGGLRRLPRLLERTEPDVVVVELGGNDGLRGYPVQRMRLELEKLIELAKADGAHVLLVGMMIPPNYGPAYSEAFAAQYADLAKSLEVPLVPFLLDNVVFTEGYMQQDRIHPTVEAQPQILDNVWPELRDLLREVGEQESNS</sequence>
<accession>A0ABP7NNG5</accession>
<dbReference type="InterPro" id="IPR051532">
    <property type="entry name" value="Ester_Hydrolysis_Enzymes"/>
</dbReference>